<feature type="transmembrane region" description="Helical" evidence="2">
    <location>
        <begin position="56"/>
        <end position="77"/>
    </location>
</feature>
<keyword evidence="2" id="KW-0472">Membrane</keyword>
<accession>A0A9P8VG56</accession>
<feature type="transmembrane region" description="Helical" evidence="2">
    <location>
        <begin position="89"/>
        <end position="111"/>
    </location>
</feature>
<keyword evidence="4" id="KW-1185">Reference proteome</keyword>
<proteinExistence type="predicted"/>
<evidence type="ECO:0000313" key="4">
    <source>
        <dbReference type="Proteomes" id="UP000770015"/>
    </source>
</evidence>
<feature type="transmembrane region" description="Helical" evidence="2">
    <location>
        <begin position="21"/>
        <end position="44"/>
    </location>
</feature>
<dbReference type="OrthoDB" id="10635287at2759"/>
<feature type="region of interest" description="Disordered" evidence="1">
    <location>
        <begin position="193"/>
        <end position="214"/>
    </location>
</feature>
<reference evidence="3" key="1">
    <citation type="journal article" date="2021" name="Nat. Commun.">
        <title>Genetic determinants of endophytism in the Arabidopsis root mycobiome.</title>
        <authorList>
            <person name="Mesny F."/>
            <person name="Miyauchi S."/>
            <person name="Thiergart T."/>
            <person name="Pickel B."/>
            <person name="Atanasova L."/>
            <person name="Karlsson M."/>
            <person name="Huettel B."/>
            <person name="Barry K.W."/>
            <person name="Haridas S."/>
            <person name="Chen C."/>
            <person name="Bauer D."/>
            <person name="Andreopoulos W."/>
            <person name="Pangilinan J."/>
            <person name="LaButti K."/>
            <person name="Riley R."/>
            <person name="Lipzen A."/>
            <person name="Clum A."/>
            <person name="Drula E."/>
            <person name="Henrissat B."/>
            <person name="Kohler A."/>
            <person name="Grigoriev I.V."/>
            <person name="Martin F.M."/>
            <person name="Hacquard S."/>
        </authorList>
    </citation>
    <scope>NUCLEOTIDE SEQUENCE</scope>
    <source>
        <strain evidence="3">MPI-SDFR-AT-0117</strain>
    </source>
</reference>
<dbReference type="AlphaFoldDB" id="A0A9P8VG56"/>
<sequence>MSRCRHTSLELRRWTTTIPERLRLLLSIPFSLSPHHFLAGLVQWTRLVDSPTHATLGLLFFRLSGLFGLHSVSFCLFSRTRSSPGHIHLFRHPASFLGFIPFSIPLLAHLADFLKGASGSGRVWVTRMAFLVGPRNASESVHGPGFSSAFSFFVDCLVHRLFFPCRRLDFHPSGTSVLCIPLLMYYRSCSGSGGSRKLGVPQGSRTAHSENDAG</sequence>
<protein>
    <submittedName>
        <fullName evidence="3">Uncharacterized protein</fullName>
    </submittedName>
</protein>
<evidence type="ECO:0000256" key="1">
    <source>
        <dbReference type="SAM" id="MobiDB-lite"/>
    </source>
</evidence>
<gene>
    <name evidence="3" type="ORF">F5X68DRAFT_70833</name>
</gene>
<dbReference type="Proteomes" id="UP000770015">
    <property type="component" value="Unassembled WGS sequence"/>
</dbReference>
<evidence type="ECO:0000256" key="2">
    <source>
        <dbReference type="SAM" id="Phobius"/>
    </source>
</evidence>
<keyword evidence="2" id="KW-0812">Transmembrane</keyword>
<dbReference type="EMBL" id="JAGSXJ010000006">
    <property type="protein sequence ID" value="KAH6690546.1"/>
    <property type="molecule type" value="Genomic_DNA"/>
</dbReference>
<keyword evidence="2" id="KW-1133">Transmembrane helix</keyword>
<organism evidence="3 4">
    <name type="scientific">Plectosphaerella plurivora</name>
    <dbReference type="NCBI Taxonomy" id="936078"/>
    <lineage>
        <taxon>Eukaryota</taxon>
        <taxon>Fungi</taxon>
        <taxon>Dikarya</taxon>
        <taxon>Ascomycota</taxon>
        <taxon>Pezizomycotina</taxon>
        <taxon>Sordariomycetes</taxon>
        <taxon>Hypocreomycetidae</taxon>
        <taxon>Glomerellales</taxon>
        <taxon>Plectosphaerellaceae</taxon>
        <taxon>Plectosphaerella</taxon>
    </lineage>
</organism>
<name>A0A9P8VG56_9PEZI</name>
<evidence type="ECO:0000313" key="3">
    <source>
        <dbReference type="EMBL" id="KAH6690546.1"/>
    </source>
</evidence>
<comment type="caution">
    <text evidence="3">The sequence shown here is derived from an EMBL/GenBank/DDBJ whole genome shotgun (WGS) entry which is preliminary data.</text>
</comment>